<protein>
    <submittedName>
        <fullName evidence="1">(northern house mosquito) hypothetical protein</fullName>
    </submittedName>
</protein>
<accession>A0A8D8JP92</accession>
<name>A0A8D8JP92_CULPI</name>
<organism evidence="1">
    <name type="scientific">Culex pipiens</name>
    <name type="common">House mosquito</name>
    <dbReference type="NCBI Taxonomy" id="7175"/>
    <lineage>
        <taxon>Eukaryota</taxon>
        <taxon>Metazoa</taxon>
        <taxon>Ecdysozoa</taxon>
        <taxon>Arthropoda</taxon>
        <taxon>Hexapoda</taxon>
        <taxon>Insecta</taxon>
        <taxon>Pterygota</taxon>
        <taxon>Neoptera</taxon>
        <taxon>Endopterygota</taxon>
        <taxon>Diptera</taxon>
        <taxon>Nematocera</taxon>
        <taxon>Culicoidea</taxon>
        <taxon>Culicidae</taxon>
        <taxon>Culicinae</taxon>
        <taxon>Culicini</taxon>
        <taxon>Culex</taxon>
        <taxon>Culex</taxon>
    </lineage>
</organism>
<dbReference type="AlphaFoldDB" id="A0A8D8JP92"/>
<dbReference type="EMBL" id="HBUE01185169">
    <property type="protein sequence ID" value="CAG6522225.1"/>
    <property type="molecule type" value="Transcribed_RNA"/>
</dbReference>
<proteinExistence type="predicted"/>
<dbReference type="EMBL" id="HBUE01290863">
    <property type="protein sequence ID" value="CAG6573842.1"/>
    <property type="molecule type" value="Transcribed_RNA"/>
</dbReference>
<evidence type="ECO:0000313" key="1">
    <source>
        <dbReference type="EMBL" id="CAG6573842.1"/>
    </source>
</evidence>
<reference evidence="1" key="1">
    <citation type="submission" date="2021-05" db="EMBL/GenBank/DDBJ databases">
        <authorList>
            <person name="Alioto T."/>
            <person name="Alioto T."/>
            <person name="Gomez Garrido J."/>
        </authorList>
    </citation>
    <scope>NUCLEOTIDE SEQUENCE</scope>
</reference>
<sequence>MNTPGYSLIRTNRSQIFIGTRCWTSYPMHVLPRRCCKPGCTWPRSTPSATCTCLHTTAKPASTGGSLRVSSAKIWRMCLELHWDQWDHSRLITTRGSGFFRRRL</sequence>